<organism evidence="1 2">
    <name type="scientific">Micavibrio aeruginosavorus</name>
    <dbReference type="NCBI Taxonomy" id="349221"/>
    <lineage>
        <taxon>Bacteria</taxon>
        <taxon>Pseudomonadati</taxon>
        <taxon>Bdellovibrionota</taxon>
        <taxon>Bdellovibrionia</taxon>
        <taxon>Bdellovibrionales</taxon>
        <taxon>Pseudobdellovibrionaceae</taxon>
        <taxon>Micavibrio</taxon>
    </lineage>
</organism>
<sequence length="272" mass="29778">MQRERVTIGRDENSGSFDARMSADIFQPDKKSHSRKVAFVFHGRNGASDAEHMIKVIAAYTRCGYLVVAPNLCNSEWNGSAGQGTEFTMHNHVRDSRRSIEWAISEKNHFGWDGRSFALCGHSMGGYAALFLAATDYRGTADHVLAVAPAISGECLIDARRKYHPNGIENMLIETPSALAEWPRHDLFNVVAGLTMPVSAVVGVDDNLTLPSDIGRFFSALPKGQEFEVLDGEHHCLVGENIPDILARKIGRLEAAARSAEPVMAFSRGPVI</sequence>
<comment type="caution">
    <text evidence="1">The sequence shown here is derived from an EMBL/GenBank/DDBJ whole genome shotgun (WGS) entry which is preliminary data.</text>
</comment>
<name>A0A2W5BTG4_9BACT</name>
<dbReference type="Gene3D" id="3.40.50.1820">
    <property type="entry name" value="alpha/beta hydrolase"/>
    <property type="match status" value="1"/>
</dbReference>
<dbReference type="InterPro" id="IPR029058">
    <property type="entry name" value="AB_hydrolase_fold"/>
</dbReference>
<proteinExistence type="predicted"/>
<evidence type="ECO:0000313" key="2">
    <source>
        <dbReference type="Proteomes" id="UP000249557"/>
    </source>
</evidence>
<dbReference type="Proteomes" id="UP000249557">
    <property type="component" value="Unassembled WGS sequence"/>
</dbReference>
<dbReference type="AlphaFoldDB" id="A0A2W5BTG4"/>
<dbReference type="EMBL" id="QFNK01000114">
    <property type="protein sequence ID" value="PZO86491.1"/>
    <property type="molecule type" value="Genomic_DNA"/>
</dbReference>
<evidence type="ECO:0000313" key="1">
    <source>
        <dbReference type="EMBL" id="PZO86491.1"/>
    </source>
</evidence>
<gene>
    <name evidence="1" type="ORF">DI626_06435</name>
</gene>
<reference evidence="1 2" key="1">
    <citation type="submission" date="2017-08" db="EMBL/GenBank/DDBJ databases">
        <title>Infants hospitalized years apart are colonized by the same room-sourced microbial strains.</title>
        <authorList>
            <person name="Brooks B."/>
            <person name="Olm M.R."/>
            <person name="Firek B.A."/>
            <person name="Baker R."/>
            <person name="Thomas B.C."/>
            <person name="Morowitz M.J."/>
            <person name="Banfield J.F."/>
        </authorList>
    </citation>
    <scope>NUCLEOTIDE SEQUENCE [LARGE SCALE GENOMIC DNA]</scope>
    <source>
        <strain evidence="1">S2_018_000_R2_104</strain>
    </source>
</reference>
<dbReference type="SUPFAM" id="SSF53474">
    <property type="entry name" value="alpha/beta-Hydrolases"/>
    <property type="match status" value="1"/>
</dbReference>
<evidence type="ECO:0008006" key="3">
    <source>
        <dbReference type="Google" id="ProtNLM"/>
    </source>
</evidence>
<protein>
    <recommendedName>
        <fullName evidence="3">Serine aminopeptidase S33 domain-containing protein</fullName>
    </recommendedName>
</protein>
<accession>A0A2W5BTG4</accession>